<feature type="transmembrane region" description="Helical" evidence="2">
    <location>
        <begin position="87"/>
        <end position="114"/>
    </location>
</feature>
<sequence>MTTLEDVLRKAVQQGLSEKWPSYLMSLSDAKKSYKDGSSADRSKARKDLEPLCDEYYKTDSYKDGKEDTLGYGLCCEILDLCPMKGWVIVLIICVIVGVLCSSSSSAGFFFFYWNRKRGGKEEKKEESNSEKIESDDVQISIETN</sequence>
<organism evidence="3 4">
    <name type="scientific">Caenorhabditis tropicalis</name>
    <dbReference type="NCBI Taxonomy" id="1561998"/>
    <lineage>
        <taxon>Eukaryota</taxon>
        <taxon>Metazoa</taxon>
        <taxon>Ecdysozoa</taxon>
        <taxon>Nematoda</taxon>
        <taxon>Chromadorea</taxon>
        <taxon>Rhabditida</taxon>
        <taxon>Rhabditina</taxon>
        <taxon>Rhabditomorpha</taxon>
        <taxon>Rhabditoidea</taxon>
        <taxon>Rhabditidae</taxon>
        <taxon>Peloderinae</taxon>
        <taxon>Caenorhabditis</taxon>
    </lineage>
</organism>
<dbReference type="AlphaFoldDB" id="A0A1I7TGU2"/>
<name>A0A1I7TGU2_9PELO</name>
<feature type="region of interest" description="Disordered" evidence="1">
    <location>
        <begin position="123"/>
        <end position="145"/>
    </location>
</feature>
<keyword evidence="2" id="KW-1133">Transmembrane helix</keyword>
<feature type="compositionally biased region" description="Basic and acidic residues" evidence="1">
    <location>
        <begin position="123"/>
        <end position="135"/>
    </location>
</feature>
<dbReference type="WBParaSite" id="Csp11.Scaffold608.g5797.t1">
    <property type="protein sequence ID" value="Csp11.Scaffold608.g5797.t1"/>
    <property type="gene ID" value="Csp11.Scaffold608.g5797"/>
</dbReference>
<protein>
    <submittedName>
        <fullName evidence="4">CX domain-containing protein</fullName>
    </submittedName>
</protein>
<accession>A0A1I7TGU2</accession>
<evidence type="ECO:0000256" key="2">
    <source>
        <dbReference type="SAM" id="Phobius"/>
    </source>
</evidence>
<keyword evidence="2" id="KW-0472">Membrane</keyword>
<dbReference type="Proteomes" id="UP000095282">
    <property type="component" value="Unplaced"/>
</dbReference>
<evidence type="ECO:0000256" key="1">
    <source>
        <dbReference type="SAM" id="MobiDB-lite"/>
    </source>
</evidence>
<reference evidence="4" key="1">
    <citation type="submission" date="2016-11" db="UniProtKB">
        <authorList>
            <consortium name="WormBaseParasite"/>
        </authorList>
    </citation>
    <scope>IDENTIFICATION</scope>
</reference>
<keyword evidence="3" id="KW-1185">Reference proteome</keyword>
<proteinExistence type="predicted"/>
<keyword evidence="2" id="KW-0812">Transmembrane</keyword>
<evidence type="ECO:0000313" key="3">
    <source>
        <dbReference type="Proteomes" id="UP000095282"/>
    </source>
</evidence>
<evidence type="ECO:0000313" key="4">
    <source>
        <dbReference type="WBParaSite" id="Csp11.Scaffold608.g5797.t1"/>
    </source>
</evidence>